<keyword evidence="1" id="KW-0812">Transmembrane</keyword>
<proteinExistence type="predicted"/>
<evidence type="ECO:0000256" key="1">
    <source>
        <dbReference type="SAM" id="Phobius"/>
    </source>
</evidence>
<keyword evidence="2" id="KW-0482">Metalloprotease</keyword>
<reference evidence="2 3" key="1">
    <citation type="submission" date="2024-11" db="EMBL/GenBank/DDBJ databases">
        <authorList>
            <person name="Heng Y.C."/>
            <person name="Lim A.C.H."/>
            <person name="Lee J.K.Y."/>
            <person name="Kittelmann S."/>
        </authorList>
    </citation>
    <scope>NUCLEOTIDE SEQUENCE [LARGE SCALE GENOMIC DNA]</scope>
    <source>
        <strain evidence="2 3">WILCCON 0114</strain>
    </source>
</reference>
<feature type="transmembrane region" description="Helical" evidence="1">
    <location>
        <begin position="67"/>
        <end position="90"/>
    </location>
</feature>
<protein>
    <submittedName>
        <fullName evidence="2">YhfC family intramembrane metalloprotease</fullName>
    </submittedName>
</protein>
<evidence type="ECO:0000313" key="3">
    <source>
        <dbReference type="Proteomes" id="UP001623592"/>
    </source>
</evidence>
<keyword evidence="2" id="KW-0645">Protease</keyword>
<keyword evidence="3" id="KW-1185">Reference proteome</keyword>
<comment type="caution">
    <text evidence="2">The sequence shown here is derived from an EMBL/GenBank/DDBJ whole genome shotgun (WGS) entry which is preliminary data.</text>
</comment>
<dbReference type="Proteomes" id="UP001623592">
    <property type="component" value="Unassembled WGS sequence"/>
</dbReference>
<dbReference type="EMBL" id="JBJIAA010000002">
    <property type="protein sequence ID" value="MFL0249390.1"/>
    <property type="molecule type" value="Genomic_DNA"/>
</dbReference>
<gene>
    <name evidence="2" type="ORF">ACJDT4_03070</name>
</gene>
<feature type="transmembrane region" description="Helical" evidence="1">
    <location>
        <begin position="214"/>
        <end position="233"/>
    </location>
</feature>
<organism evidence="2 3">
    <name type="scientific">Clostridium neuense</name>
    <dbReference type="NCBI Taxonomy" id="1728934"/>
    <lineage>
        <taxon>Bacteria</taxon>
        <taxon>Bacillati</taxon>
        <taxon>Bacillota</taxon>
        <taxon>Clostridia</taxon>
        <taxon>Eubacteriales</taxon>
        <taxon>Clostridiaceae</taxon>
        <taxon>Clostridium</taxon>
    </lineage>
</organism>
<dbReference type="InterPro" id="IPR011397">
    <property type="entry name" value="YhfC"/>
</dbReference>
<dbReference type="RefSeq" id="WP_406786058.1">
    <property type="nucleotide sequence ID" value="NZ_JBJIAA010000002.1"/>
</dbReference>
<dbReference type="GO" id="GO:0008237">
    <property type="term" value="F:metallopeptidase activity"/>
    <property type="evidence" value="ECO:0007669"/>
    <property type="project" value="UniProtKB-KW"/>
</dbReference>
<feature type="transmembrane region" description="Helical" evidence="1">
    <location>
        <begin position="165"/>
        <end position="182"/>
    </location>
</feature>
<evidence type="ECO:0000313" key="2">
    <source>
        <dbReference type="EMBL" id="MFL0249390.1"/>
    </source>
</evidence>
<keyword evidence="1" id="KW-1133">Transmembrane helix</keyword>
<feature type="transmembrane region" description="Helical" evidence="1">
    <location>
        <begin position="189"/>
        <end position="208"/>
    </location>
</feature>
<keyword evidence="1" id="KW-0472">Membrane</keyword>
<sequence length="250" mass="27396">MNSCILVMSIIIGILICFGIPLGYLVYLIVSRREDIKFYFGGVCAFVISQMILRIPILNYVLPNMDWYLVMETSYTLIYSLFLGFTAGLFEETARFIGFKTILKGKRKVTWESGVAFGMGHGGIEAMLLVGAGMVNELIKIINSSAALDSSVTAVNVLIGGFERVFAIAFHVGATLIVLYGIKVAKKRYLALAILIHGVFDSAAGILTALGASFYLVELWCVIWGTALFIFAVKCKKLFKGDGVLNEKTI</sequence>
<accession>A0ABW8TBR7</accession>
<feature type="transmembrane region" description="Helical" evidence="1">
    <location>
        <begin position="38"/>
        <end position="61"/>
    </location>
</feature>
<dbReference type="Pfam" id="PF10086">
    <property type="entry name" value="YhfC"/>
    <property type="match status" value="1"/>
</dbReference>
<feature type="transmembrane region" description="Helical" evidence="1">
    <location>
        <begin position="111"/>
        <end position="135"/>
    </location>
</feature>
<keyword evidence="2" id="KW-0378">Hydrolase</keyword>
<name>A0ABW8TBR7_9CLOT</name>
<feature type="transmembrane region" description="Helical" evidence="1">
    <location>
        <begin position="6"/>
        <end position="26"/>
    </location>
</feature>